<evidence type="ECO:0000256" key="2">
    <source>
        <dbReference type="ARBA" id="ARBA00014415"/>
    </source>
</evidence>
<name>A0A517ZUZ0_9PLAN</name>
<reference evidence="11 12" key="1">
    <citation type="submission" date="2019-02" db="EMBL/GenBank/DDBJ databases">
        <title>Deep-cultivation of Planctomycetes and their phenomic and genomic characterization uncovers novel biology.</title>
        <authorList>
            <person name="Wiegand S."/>
            <person name="Jogler M."/>
            <person name="Boedeker C."/>
            <person name="Pinto D."/>
            <person name="Vollmers J."/>
            <person name="Rivas-Marin E."/>
            <person name="Kohn T."/>
            <person name="Peeters S.H."/>
            <person name="Heuer A."/>
            <person name="Rast P."/>
            <person name="Oberbeckmann S."/>
            <person name="Bunk B."/>
            <person name="Jeske O."/>
            <person name="Meyerdierks A."/>
            <person name="Storesund J.E."/>
            <person name="Kallscheuer N."/>
            <person name="Luecker S."/>
            <person name="Lage O.M."/>
            <person name="Pohl T."/>
            <person name="Merkel B.J."/>
            <person name="Hornburger P."/>
            <person name="Mueller R.-W."/>
            <person name="Bruemmer F."/>
            <person name="Labrenz M."/>
            <person name="Spormann A.M."/>
            <person name="Op den Camp H."/>
            <person name="Overmann J."/>
            <person name="Amann R."/>
            <person name="Jetten M.S.M."/>
            <person name="Mascher T."/>
            <person name="Medema M.H."/>
            <person name="Devos D.P."/>
            <person name="Kaster A.-K."/>
            <person name="Ovreas L."/>
            <person name="Rohde M."/>
            <person name="Galperin M.Y."/>
            <person name="Jogler C."/>
        </authorList>
    </citation>
    <scope>NUCLEOTIDE SEQUENCE [LARGE SCALE GENOMIC DNA]</scope>
    <source>
        <strain evidence="11 12">Mal52</strain>
    </source>
</reference>
<keyword evidence="6 8" id="KW-0346">Stress response</keyword>
<dbReference type="SUPFAM" id="SSF100934">
    <property type="entry name" value="Heat shock protein 70kD (HSP70), C-terminal subdomain"/>
    <property type="match status" value="1"/>
</dbReference>
<dbReference type="EMBL" id="CP036276">
    <property type="protein sequence ID" value="QDU46297.1"/>
    <property type="molecule type" value="Genomic_DNA"/>
</dbReference>
<dbReference type="GO" id="GO:0140662">
    <property type="term" value="F:ATP-dependent protein folding chaperone"/>
    <property type="evidence" value="ECO:0007669"/>
    <property type="project" value="InterPro"/>
</dbReference>
<organism evidence="11 12">
    <name type="scientific">Symmachiella dynata</name>
    <dbReference type="NCBI Taxonomy" id="2527995"/>
    <lineage>
        <taxon>Bacteria</taxon>
        <taxon>Pseudomonadati</taxon>
        <taxon>Planctomycetota</taxon>
        <taxon>Planctomycetia</taxon>
        <taxon>Planctomycetales</taxon>
        <taxon>Planctomycetaceae</taxon>
        <taxon>Symmachiella</taxon>
    </lineage>
</organism>
<evidence type="ECO:0000256" key="9">
    <source>
        <dbReference type="RuleBase" id="RU003322"/>
    </source>
</evidence>
<dbReference type="FunFam" id="2.60.34.10:FF:000014">
    <property type="entry name" value="Chaperone protein DnaK HSP70"/>
    <property type="match status" value="1"/>
</dbReference>
<dbReference type="NCBIfam" id="TIGR02350">
    <property type="entry name" value="prok_dnaK"/>
    <property type="match status" value="1"/>
</dbReference>
<keyword evidence="7 8" id="KW-0143">Chaperone</keyword>
<dbReference type="Gene3D" id="2.60.34.10">
    <property type="entry name" value="Substrate Binding Domain Of DNAk, Chain A, domain 1"/>
    <property type="match status" value="1"/>
</dbReference>
<dbReference type="InterPro" id="IPR043129">
    <property type="entry name" value="ATPase_NBD"/>
</dbReference>
<proteinExistence type="evidence at transcript level"/>
<dbReference type="HAMAP" id="MF_00332">
    <property type="entry name" value="DnaK"/>
    <property type="match status" value="1"/>
</dbReference>
<dbReference type="Gene3D" id="3.30.420.40">
    <property type="match status" value="2"/>
</dbReference>
<dbReference type="NCBIfam" id="NF003520">
    <property type="entry name" value="PRK05183.1"/>
    <property type="match status" value="1"/>
</dbReference>
<dbReference type="Proteomes" id="UP000319383">
    <property type="component" value="Chromosome"/>
</dbReference>
<evidence type="ECO:0000256" key="4">
    <source>
        <dbReference type="ARBA" id="ARBA00022741"/>
    </source>
</evidence>
<dbReference type="NCBIfam" id="NF001413">
    <property type="entry name" value="PRK00290.1"/>
    <property type="match status" value="1"/>
</dbReference>
<dbReference type="FunFam" id="1.20.1270.10:FF:000001">
    <property type="entry name" value="Molecular chaperone DnaK"/>
    <property type="match status" value="1"/>
</dbReference>
<dbReference type="PROSITE" id="PS00297">
    <property type="entry name" value="HSP70_1"/>
    <property type="match status" value="1"/>
</dbReference>
<evidence type="ECO:0000256" key="6">
    <source>
        <dbReference type="ARBA" id="ARBA00023016"/>
    </source>
</evidence>
<comment type="similarity">
    <text evidence="1 8 9">Belongs to the heat shock protein 70 family.</text>
</comment>
<feature type="modified residue" description="Phosphothreonine; by autocatalysis" evidence="8">
    <location>
        <position position="199"/>
    </location>
</feature>
<evidence type="ECO:0000313" key="12">
    <source>
        <dbReference type="Proteomes" id="UP000319383"/>
    </source>
</evidence>
<accession>A0A517ZUZ0</accession>
<dbReference type="InterPro" id="IPR018181">
    <property type="entry name" value="Heat_shock_70_CS"/>
</dbReference>
<evidence type="ECO:0000256" key="5">
    <source>
        <dbReference type="ARBA" id="ARBA00022840"/>
    </source>
</evidence>
<sequence length="639" mass="68488">MAEGEKIIGIDLGTTNSVVAVMEGGEAKVVANLEGNRLTPSVVAFTDKGEVLVGEPAKRQAVTNPTNTVYSIKRFMGRRHNEVQSEEKIVPYTVVGGSGDYVKVEVAGKDYTPPEISARVLQKLKESAESYLGHKVKKAVITVPAYFNDAQRQATKDAGQIAGLEVSRIINEPTAAALAYGLDKKNEERIIVFDLGGGTFDVSILEVDDQVVQVLSTSGDTHLGGDDFDEELINLIAGRFESEQGIDLRKDPMALQRLREAAEKAKKELSTSQTTDINLPFITADASGAKHLQMNITRAEFEKIIDSLVERCRKPVQQAMDDAGLKPGDIDEVVLVGGSTRVPKVQELVRSMFGKEPHKGVNPDEVVAIGAAIQGGVLAGDVKDVLLLDVTPLSLGIETEGGIMTKLVERNATIPTEKSETFSTAADNQSAVTVRVFQGEREIAQHNRLLAEFNLDGIPPAPRGVPQIEVSFNIDANGILQVSAKDKGTGKEQTVKIEQSGGLSESEIEAMQKDAEAHADEDKKQRALAEAKNKASSLVYATEKLTKEHADKMDDASKSAIETAITKVNEAAKGDDAAAIEQAIDELTQASHALSQHIYAQEGDGQEGPDAATERASGNSEPAAADGEEVIDAEFEKKD</sequence>
<protein>
    <recommendedName>
        <fullName evidence="2 8">Chaperone protein DnaK</fullName>
    </recommendedName>
    <alternativeName>
        <fullName evidence="8">HSP70</fullName>
    </alternativeName>
    <alternativeName>
        <fullName evidence="8">Heat shock 70 kDa protein</fullName>
    </alternativeName>
    <alternativeName>
        <fullName evidence="8">Heat shock protein 70</fullName>
    </alternativeName>
</protein>
<evidence type="ECO:0000256" key="3">
    <source>
        <dbReference type="ARBA" id="ARBA00022553"/>
    </source>
</evidence>
<dbReference type="InterPro" id="IPR029048">
    <property type="entry name" value="HSP70_C_sf"/>
</dbReference>
<dbReference type="SUPFAM" id="SSF100920">
    <property type="entry name" value="Heat shock protein 70kD (HSP70), peptide-binding domain"/>
    <property type="match status" value="1"/>
</dbReference>
<comment type="function">
    <text evidence="8">Acts as a chaperone.</text>
</comment>
<keyword evidence="3 8" id="KW-0597">Phosphoprotein</keyword>
<dbReference type="RefSeq" id="WP_145378826.1">
    <property type="nucleotide sequence ID" value="NZ_CAXBED010000288.1"/>
</dbReference>
<dbReference type="PRINTS" id="PR00301">
    <property type="entry name" value="HEATSHOCK70"/>
</dbReference>
<dbReference type="PROSITE" id="PS00329">
    <property type="entry name" value="HSP70_2"/>
    <property type="match status" value="1"/>
</dbReference>
<dbReference type="InterPro" id="IPR012725">
    <property type="entry name" value="Chaperone_DnaK"/>
</dbReference>
<keyword evidence="12" id="KW-1185">Reference proteome</keyword>
<keyword evidence="5 8" id="KW-0067">ATP-binding</keyword>
<evidence type="ECO:0000256" key="7">
    <source>
        <dbReference type="ARBA" id="ARBA00023186"/>
    </source>
</evidence>
<dbReference type="OrthoDB" id="9766019at2"/>
<dbReference type="Pfam" id="PF00012">
    <property type="entry name" value="HSP70"/>
    <property type="match status" value="1"/>
</dbReference>
<comment type="induction">
    <text evidence="8">By stress conditions e.g. heat shock.</text>
</comment>
<gene>
    <name evidence="11" type="primary">dnaK_4</name>
    <name evidence="8" type="synonym">dnaK</name>
    <name evidence="11" type="ORF">Mal52_48150</name>
</gene>
<dbReference type="CDD" id="cd10234">
    <property type="entry name" value="ASKHA_NBD_HSP70_DnaK-like"/>
    <property type="match status" value="1"/>
</dbReference>
<dbReference type="InterPro" id="IPR029047">
    <property type="entry name" value="HSP70_peptide-bd_sf"/>
</dbReference>
<dbReference type="Gene3D" id="3.90.640.10">
    <property type="entry name" value="Actin, Chain A, domain 4"/>
    <property type="match status" value="1"/>
</dbReference>
<dbReference type="KEGG" id="sdyn:Mal52_48150"/>
<evidence type="ECO:0000256" key="8">
    <source>
        <dbReference type="HAMAP-Rule" id="MF_00332"/>
    </source>
</evidence>
<dbReference type="FunFam" id="3.90.640.10:FF:000003">
    <property type="entry name" value="Molecular chaperone DnaK"/>
    <property type="match status" value="1"/>
</dbReference>
<dbReference type="AlphaFoldDB" id="A0A517ZUZ0"/>
<feature type="region of interest" description="Disordered" evidence="10">
    <location>
        <begin position="594"/>
        <end position="639"/>
    </location>
</feature>
<dbReference type="Gene3D" id="1.20.1270.10">
    <property type="match status" value="1"/>
</dbReference>
<evidence type="ECO:0000256" key="10">
    <source>
        <dbReference type="SAM" id="MobiDB-lite"/>
    </source>
</evidence>
<dbReference type="GO" id="GO:0005524">
    <property type="term" value="F:ATP binding"/>
    <property type="evidence" value="ECO:0007669"/>
    <property type="project" value="UniProtKB-UniRule"/>
</dbReference>
<dbReference type="PANTHER" id="PTHR19375">
    <property type="entry name" value="HEAT SHOCK PROTEIN 70KDA"/>
    <property type="match status" value="1"/>
</dbReference>
<evidence type="ECO:0000313" key="11">
    <source>
        <dbReference type="EMBL" id="QDU46297.1"/>
    </source>
</evidence>
<dbReference type="PROSITE" id="PS01036">
    <property type="entry name" value="HSP70_3"/>
    <property type="match status" value="1"/>
</dbReference>
<dbReference type="SUPFAM" id="SSF53067">
    <property type="entry name" value="Actin-like ATPase domain"/>
    <property type="match status" value="2"/>
</dbReference>
<dbReference type="FunFam" id="3.30.420.40:FF:000004">
    <property type="entry name" value="Molecular chaperone DnaK"/>
    <property type="match status" value="1"/>
</dbReference>
<evidence type="ECO:0000256" key="1">
    <source>
        <dbReference type="ARBA" id="ARBA00007381"/>
    </source>
</evidence>
<dbReference type="GO" id="GO:0051082">
    <property type="term" value="F:unfolded protein binding"/>
    <property type="evidence" value="ECO:0007669"/>
    <property type="project" value="InterPro"/>
</dbReference>
<dbReference type="InterPro" id="IPR013126">
    <property type="entry name" value="Hsp_70_fam"/>
</dbReference>
<keyword evidence="4 8" id="KW-0547">Nucleotide-binding</keyword>